<evidence type="ECO:0000313" key="2">
    <source>
        <dbReference type="Proteomes" id="UP000022910"/>
    </source>
</evidence>
<keyword evidence="2" id="KW-1185">Reference proteome</keyword>
<name>A0A015IGK7_RHIIW</name>
<organism evidence="1 2">
    <name type="scientific">Rhizophagus irregularis (strain DAOM 197198w)</name>
    <name type="common">Glomus intraradices</name>
    <dbReference type="NCBI Taxonomy" id="1432141"/>
    <lineage>
        <taxon>Eukaryota</taxon>
        <taxon>Fungi</taxon>
        <taxon>Fungi incertae sedis</taxon>
        <taxon>Mucoromycota</taxon>
        <taxon>Glomeromycotina</taxon>
        <taxon>Glomeromycetes</taxon>
        <taxon>Glomerales</taxon>
        <taxon>Glomeraceae</taxon>
        <taxon>Rhizophagus</taxon>
    </lineage>
</organism>
<evidence type="ECO:0008006" key="3">
    <source>
        <dbReference type="Google" id="ProtNLM"/>
    </source>
</evidence>
<dbReference type="EMBL" id="JEMT01027766">
    <property type="protein sequence ID" value="EXX56297.1"/>
    <property type="molecule type" value="Genomic_DNA"/>
</dbReference>
<dbReference type="AlphaFoldDB" id="A0A015IGK7"/>
<sequence>MLQKPIIVVCSGGLSGLVFALSLAEIFVTKEISGKILLYHEDYKVRNSKNQLYSINETEILHLPQSVRDYVSPTYSMHELEDRLLELIKKLPKETVQLIHERFDPVQASQDLRFDLLVLADGYNVNLCDEKEVISNHYELEINFNLTDNHLQSSEIEILSLFQTRYLIQFQQNNQRVLKINLSKSEFDNIELDPSSNSIKNNPWFMNIIRDGFRFFEINNYDLISITKNSNNSSVVKEFYNGQNGNFENFVCVIGESAFDCKSWQNKR</sequence>
<gene>
    <name evidence="1" type="ORF">RirG_217480</name>
</gene>
<dbReference type="Proteomes" id="UP000022910">
    <property type="component" value="Unassembled WGS sequence"/>
</dbReference>
<accession>A0A015IGK7</accession>
<proteinExistence type="predicted"/>
<evidence type="ECO:0000313" key="1">
    <source>
        <dbReference type="EMBL" id="EXX56297.1"/>
    </source>
</evidence>
<comment type="caution">
    <text evidence="1">The sequence shown here is derived from an EMBL/GenBank/DDBJ whole genome shotgun (WGS) entry which is preliminary data.</text>
</comment>
<protein>
    <recommendedName>
        <fullName evidence="3">FAD/NAD(P)-binding domain-containing protein</fullName>
    </recommendedName>
</protein>
<dbReference type="HOGENOM" id="CLU_1038799_0_0_1"/>
<reference evidence="1 2" key="1">
    <citation type="submission" date="2014-02" db="EMBL/GenBank/DDBJ databases">
        <title>Single nucleus genome sequencing reveals high similarity among nuclei of an endomycorrhizal fungus.</title>
        <authorList>
            <person name="Lin K."/>
            <person name="Geurts R."/>
            <person name="Zhang Z."/>
            <person name="Limpens E."/>
            <person name="Saunders D.G."/>
            <person name="Mu D."/>
            <person name="Pang E."/>
            <person name="Cao H."/>
            <person name="Cha H."/>
            <person name="Lin T."/>
            <person name="Zhou Q."/>
            <person name="Shang Y."/>
            <person name="Li Y."/>
            <person name="Ivanov S."/>
            <person name="Sharma T."/>
            <person name="Velzen R.V."/>
            <person name="Ruijter N.D."/>
            <person name="Aanen D.K."/>
            <person name="Win J."/>
            <person name="Kamoun S."/>
            <person name="Bisseling T."/>
            <person name="Huang S."/>
        </authorList>
    </citation>
    <scope>NUCLEOTIDE SEQUENCE [LARGE SCALE GENOMIC DNA]</scope>
    <source>
        <strain evidence="2">DAOM197198w</strain>
    </source>
</reference>